<name>A0A815MTH3_9BILA</name>
<accession>A0A815MTH3</accession>
<evidence type="ECO:0000313" key="3">
    <source>
        <dbReference type="EMBL" id="CAF4308365.1"/>
    </source>
</evidence>
<sequence>MYCFEGTRQGCNNKIFEIPFHSDGELTDYDHRCGSRTTIEQHAASTIAFAPINQQLTVNDRTDQISRATLLIDEVLQSTGIDDSNSSNEILGQEITECNYWFPAYSVNLYLSSQRPQQSNLEVHANRHLTKEKPKEYTSAQALNQQTSSTTTHHSSDITPINDTNEQIKNTSRRIENTQATTKRDIKA</sequence>
<evidence type="ECO:0000256" key="1">
    <source>
        <dbReference type="SAM" id="MobiDB-lite"/>
    </source>
</evidence>
<evidence type="ECO:0000313" key="4">
    <source>
        <dbReference type="Proteomes" id="UP000663829"/>
    </source>
</evidence>
<reference evidence="2" key="1">
    <citation type="submission" date="2021-02" db="EMBL/GenBank/DDBJ databases">
        <authorList>
            <person name="Nowell W R."/>
        </authorList>
    </citation>
    <scope>NUCLEOTIDE SEQUENCE</scope>
</reference>
<dbReference type="Proteomes" id="UP000681722">
    <property type="component" value="Unassembled WGS sequence"/>
</dbReference>
<comment type="caution">
    <text evidence="2">The sequence shown here is derived from an EMBL/GenBank/DDBJ whole genome shotgun (WGS) entry which is preliminary data.</text>
</comment>
<evidence type="ECO:0000313" key="2">
    <source>
        <dbReference type="EMBL" id="CAF1428975.1"/>
    </source>
</evidence>
<dbReference type="EMBL" id="CAJNOQ010018455">
    <property type="protein sequence ID" value="CAF1428975.1"/>
    <property type="molecule type" value="Genomic_DNA"/>
</dbReference>
<feature type="compositionally biased region" description="Polar residues" evidence="1">
    <location>
        <begin position="157"/>
        <end position="170"/>
    </location>
</feature>
<proteinExistence type="predicted"/>
<dbReference type="EMBL" id="CAJOBC010083888">
    <property type="protein sequence ID" value="CAF4308365.1"/>
    <property type="molecule type" value="Genomic_DNA"/>
</dbReference>
<dbReference type="Proteomes" id="UP000663829">
    <property type="component" value="Unassembled WGS sequence"/>
</dbReference>
<gene>
    <name evidence="2" type="ORF">GPM918_LOCUS33932</name>
    <name evidence="3" type="ORF">SRO942_LOCUS34627</name>
</gene>
<organism evidence="2 4">
    <name type="scientific">Didymodactylos carnosus</name>
    <dbReference type="NCBI Taxonomy" id="1234261"/>
    <lineage>
        <taxon>Eukaryota</taxon>
        <taxon>Metazoa</taxon>
        <taxon>Spiralia</taxon>
        <taxon>Gnathifera</taxon>
        <taxon>Rotifera</taxon>
        <taxon>Eurotatoria</taxon>
        <taxon>Bdelloidea</taxon>
        <taxon>Philodinida</taxon>
        <taxon>Philodinidae</taxon>
        <taxon>Didymodactylos</taxon>
    </lineage>
</organism>
<protein>
    <submittedName>
        <fullName evidence="2">Uncharacterized protein</fullName>
    </submittedName>
</protein>
<feature type="region of interest" description="Disordered" evidence="1">
    <location>
        <begin position="132"/>
        <end position="188"/>
    </location>
</feature>
<keyword evidence="4" id="KW-1185">Reference proteome</keyword>
<dbReference type="AlphaFoldDB" id="A0A815MTH3"/>